<dbReference type="InterPro" id="IPR049315">
    <property type="entry name" value="GDC-P_N"/>
</dbReference>
<dbReference type="InterPro" id="IPR023010">
    <property type="entry name" value="GcvPA"/>
</dbReference>
<reference evidence="4 5" key="1">
    <citation type="submission" date="2013-01" db="EMBL/GenBank/DDBJ databases">
        <title>The Genome Sequence of Clostridium clostridioforme 90A8.</title>
        <authorList>
            <consortium name="The Broad Institute Genome Sequencing Platform"/>
            <person name="Earl A."/>
            <person name="Ward D."/>
            <person name="Feldgarden M."/>
            <person name="Gevers D."/>
            <person name="Courvalin P."/>
            <person name="Lambert T."/>
            <person name="Walker B."/>
            <person name="Young S.K."/>
            <person name="Zeng Q."/>
            <person name="Gargeya S."/>
            <person name="Fitzgerald M."/>
            <person name="Haas B."/>
            <person name="Abouelleil A."/>
            <person name="Alvarado L."/>
            <person name="Arachchi H.M."/>
            <person name="Berlin A.M."/>
            <person name="Chapman S.B."/>
            <person name="Dewar J."/>
            <person name="Goldberg J."/>
            <person name="Griggs A."/>
            <person name="Gujja S."/>
            <person name="Hansen M."/>
            <person name="Howarth C."/>
            <person name="Imamovic A."/>
            <person name="Larimer J."/>
            <person name="McCowan C."/>
            <person name="Murphy C."/>
            <person name="Neiman D."/>
            <person name="Pearson M."/>
            <person name="Priest M."/>
            <person name="Roberts A."/>
            <person name="Saif S."/>
            <person name="Shea T."/>
            <person name="Sisk P."/>
            <person name="Sykes S."/>
            <person name="Wortman J."/>
            <person name="Nusbaum C."/>
            <person name="Birren B."/>
        </authorList>
    </citation>
    <scope>NUCLEOTIDE SEQUENCE [LARGE SCALE GENOMIC DNA]</scope>
    <source>
        <strain evidence="4 5">90A8</strain>
    </source>
</reference>
<name>A0A0E2HG82_9FIRM</name>
<evidence type="ECO:0000313" key="5">
    <source>
        <dbReference type="Proteomes" id="UP000013085"/>
    </source>
</evidence>
<evidence type="ECO:0000259" key="3">
    <source>
        <dbReference type="Pfam" id="PF02347"/>
    </source>
</evidence>
<dbReference type="PIRSF" id="PIRSF006815">
    <property type="entry name" value="GcvPA"/>
    <property type="match status" value="1"/>
</dbReference>
<dbReference type="HAMAP" id="MF_00712">
    <property type="entry name" value="GcvPA"/>
    <property type="match status" value="1"/>
</dbReference>
<dbReference type="GO" id="GO:0004375">
    <property type="term" value="F:glycine dehydrogenase (decarboxylating) activity"/>
    <property type="evidence" value="ECO:0007669"/>
    <property type="project" value="UniProtKB-EC"/>
</dbReference>
<organism evidence="4 5">
    <name type="scientific">[Clostridium] clostridioforme 90A8</name>
    <dbReference type="NCBI Taxonomy" id="999408"/>
    <lineage>
        <taxon>Bacteria</taxon>
        <taxon>Bacillati</taxon>
        <taxon>Bacillota</taxon>
        <taxon>Clostridia</taxon>
        <taxon>Lachnospirales</taxon>
        <taxon>Lachnospiraceae</taxon>
        <taxon>Enterocloster</taxon>
    </lineage>
</organism>
<comment type="similarity">
    <text evidence="2">Belongs to the GcvP family. N-terminal subunit subfamily.</text>
</comment>
<proteinExistence type="inferred from homology"/>
<dbReference type="InterPro" id="IPR015421">
    <property type="entry name" value="PyrdxlP-dep_Trfase_major"/>
</dbReference>
<dbReference type="EMBL" id="AGYR01000005">
    <property type="protein sequence ID" value="ENZ19157.1"/>
    <property type="molecule type" value="Genomic_DNA"/>
</dbReference>
<dbReference type="GeneID" id="57962591"/>
<evidence type="ECO:0000256" key="2">
    <source>
        <dbReference type="HAMAP-Rule" id="MF_00712"/>
    </source>
</evidence>
<dbReference type="PATRIC" id="fig|999408.3.peg.578"/>
<protein>
    <recommendedName>
        <fullName evidence="2">Probable glycine dehydrogenase (decarboxylating) subunit 1</fullName>
        <ecNumber evidence="2">1.4.4.2</ecNumber>
    </recommendedName>
    <alternativeName>
        <fullName evidence="2">Glycine cleavage system P-protein subunit 1</fullName>
    </alternativeName>
    <alternativeName>
        <fullName evidence="2">Glycine decarboxylase subunit 1</fullName>
    </alternativeName>
    <alternativeName>
        <fullName evidence="2">Glycine dehydrogenase (aminomethyl-transferring) subunit 1</fullName>
    </alternativeName>
</protein>
<dbReference type="EC" id="1.4.4.2" evidence="2"/>
<feature type="domain" description="Glycine cleavage system P-protein N-terminal" evidence="3">
    <location>
        <begin position="3"/>
        <end position="437"/>
    </location>
</feature>
<dbReference type="GO" id="GO:0009116">
    <property type="term" value="P:nucleoside metabolic process"/>
    <property type="evidence" value="ECO:0007669"/>
    <property type="project" value="InterPro"/>
</dbReference>
<accession>A0A0E2HG82</accession>
<comment type="catalytic activity">
    <reaction evidence="2">
        <text>N(6)-[(R)-lipoyl]-L-lysyl-[glycine-cleavage complex H protein] + glycine + H(+) = N(6)-[(R)-S(8)-aminomethyldihydrolipoyl]-L-lysyl-[glycine-cleavage complex H protein] + CO2</text>
        <dbReference type="Rhea" id="RHEA:24304"/>
        <dbReference type="Rhea" id="RHEA-COMP:10494"/>
        <dbReference type="Rhea" id="RHEA-COMP:10495"/>
        <dbReference type="ChEBI" id="CHEBI:15378"/>
        <dbReference type="ChEBI" id="CHEBI:16526"/>
        <dbReference type="ChEBI" id="CHEBI:57305"/>
        <dbReference type="ChEBI" id="CHEBI:83099"/>
        <dbReference type="ChEBI" id="CHEBI:83143"/>
        <dbReference type="EC" id="1.4.4.2"/>
    </reaction>
</comment>
<dbReference type="AlphaFoldDB" id="A0A0E2HG82"/>
<dbReference type="NCBIfam" id="NF001696">
    <property type="entry name" value="PRK00451.1"/>
    <property type="match status" value="1"/>
</dbReference>
<dbReference type="Proteomes" id="UP000013085">
    <property type="component" value="Unassembled WGS sequence"/>
</dbReference>
<dbReference type="RefSeq" id="WP_002586657.1">
    <property type="nucleotide sequence ID" value="NZ_KB850987.1"/>
</dbReference>
<dbReference type="PANTHER" id="PTHR42806">
    <property type="entry name" value="GLYCINE CLEAVAGE SYSTEM P-PROTEIN"/>
    <property type="match status" value="1"/>
</dbReference>
<dbReference type="Gene3D" id="3.40.640.10">
    <property type="entry name" value="Type I PLP-dependent aspartate aminotransferase-like (Major domain)"/>
    <property type="match status" value="1"/>
</dbReference>
<dbReference type="Gene3D" id="3.90.1150.10">
    <property type="entry name" value="Aspartate Aminotransferase, domain 1"/>
    <property type="match status" value="1"/>
</dbReference>
<comment type="subunit">
    <text evidence="2">The glycine cleavage system is composed of four proteins: P, T, L and H. In this organism, the P 'protein' is a heterodimer of two subunits.</text>
</comment>
<dbReference type="InterPro" id="IPR015424">
    <property type="entry name" value="PyrdxlP-dep_Trfase"/>
</dbReference>
<dbReference type="PANTHER" id="PTHR42806:SF1">
    <property type="entry name" value="GLYCINE DEHYDROGENASE (DECARBOXYLATING)"/>
    <property type="match status" value="1"/>
</dbReference>
<dbReference type="InterPro" id="IPR015422">
    <property type="entry name" value="PyrdxlP-dep_Trfase_small"/>
</dbReference>
<evidence type="ECO:0000313" key="4">
    <source>
        <dbReference type="EMBL" id="ENZ19157.1"/>
    </source>
</evidence>
<dbReference type="Pfam" id="PF02347">
    <property type="entry name" value="GDC-P"/>
    <property type="match status" value="1"/>
</dbReference>
<dbReference type="SUPFAM" id="SSF53383">
    <property type="entry name" value="PLP-dependent transferases"/>
    <property type="match status" value="1"/>
</dbReference>
<evidence type="ECO:0000256" key="1">
    <source>
        <dbReference type="ARBA" id="ARBA00023002"/>
    </source>
</evidence>
<dbReference type="GO" id="GO:0019464">
    <property type="term" value="P:glycine decarboxylation via glycine cleavage system"/>
    <property type="evidence" value="ECO:0007669"/>
    <property type="project" value="UniProtKB-UniRule"/>
</dbReference>
<gene>
    <name evidence="2" type="primary">gcvPA</name>
    <name evidence="4" type="ORF">HMPREF1090_00541</name>
</gene>
<comment type="caution">
    <text evidence="4">The sequence shown here is derived from an EMBL/GenBank/DDBJ whole genome shotgun (WGS) entry which is preliminary data.</text>
</comment>
<dbReference type="HOGENOM" id="CLU_004620_0_2_9"/>
<sequence length="455" mass="49406">MGSYVPGTKQEQQEMLREIGYAGFEEMFSHIPDEVMLKEEVNIPSGLSEQAVKGRMEDIAGKNVVFRHIFRGAGAYNHYIPAIVSSVTSKEEFVTAYTPYQAEISQGILQSIFEYQTMLCELTGMDASNASIYDGATAAAEAIAMCKERKKTTAYISAAANPGVIEVMKTYCFGSNTKVVMVPEKDGVTDAAALEEMLKADPQSACFYVQQPNYYGNVEDGDALGRIVHEAGAKYIMGCNPMALAVMKTPAEYGADIAVGDGQPLGMPLAFGGPYLGFMTATAAMTRKLPGRIVGETADNQGRRAFVLTLQAREQHIRREKASSNVCSNQAWCALTASVYMTAMGADGMAKAAGQCMSKAHYLRDALKEAGLEPKHDCEFFHEFVTVSPEGKCTDSAHILRALESRGILGGLPLSDREILWCATEMNTREEMDELASAVREALHRECGQKEVCGS</sequence>
<keyword evidence="1 2" id="KW-0560">Oxidoreductase</keyword>
<comment type="function">
    <text evidence="2">The glycine cleavage system catalyzes the degradation of glycine. The P protein binds the alpha-amino group of glycine through its pyridoxal phosphate cofactor; CO(2) is released and the remaining methylamine moiety is then transferred to the lipoamide cofactor of the H protein.</text>
</comment>